<accession>A0A1G7SUI6</accession>
<dbReference type="EMBL" id="FNCS01000001">
    <property type="protein sequence ID" value="SDG26099.1"/>
    <property type="molecule type" value="Genomic_DNA"/>
</dbReference>
<dbReference type="InterPro" id="IPR029016">
    <property type="entry name" value="GAF-like_dom_sf"/>
</dbReference>
<dbReference type="OrthoDB" id="7066078at2"/>
<dbReference type="Pfam" id="PF13185">
    <property type="entry name" value="GAF_2"/>
    <property type="match status" value="1"/>
</dbReference>
<dbReference type="Gene3D" id="3.30.450.40">
    <property type="match status" value="1"/>
</dbReference>
<dbReference type="Proteomes" id="UP000199495">
    <property type="component" value="Unassembled WGS sequence"/>
</dbReference>
<evidence type="ECO:0000313" key="3">
    <source>
        <dbReference type="Proteomes" id="UP000199495"/>
    </source>
</evidence>
<feature type="domain" description="GAF" evidence="1">
    <location>
        <begin position="27"/>
        <end position="152"/>
    </location>
</feature>
<sequence>MSFQSQIEVFDGLHHVLATGDRPALYDAVDQALQNLVGHKLFTLLIMLPGGQEVQRFWSNNPAAYPVSGRKKMGETPWGDLVIRKRQPFLGRDMDAIRWAYFDHELIASLGLGSAINVPIIAQNTLLGTIAILDVEHHYDEEKLAIAMRMAPFLVDAFRQEIALAV</sequence>
<protein>
    <recommendedName>
        <fullName evidence="1">GAF domain-containing protein</fullName>
    </recommendedName>
</protein>
<dbReference type="STRING" id="440168.SAMN04487974_101705"/>
<name>A0A1G7SUI6_9HYPH</name>
<proteinExistence type="predicted"/>
<dbReference type="AlphaFoldDB" id="A0A1G7SUI6"/>
<dbReference type="RefSeq" id="WP_090591536.1">
    <property type="nucleotide sequence ID" value="NZ_FNCS01000001.1"/>
</dbReference>
<dbReference type="InterPro" id="IPR003018">
    <property type="entry name" value="GAF"/>
</dbReference>
<organism evidence="2 3">
    <name type="scientific">Pelagibacterium luteolum</name>
    <dbReference type="NCBI Taxonomy" id="440168"/>
    <lineage>
        <taxon>Bacteria</taxon>
        <taxon>Pseudomonadati</taxon>
        <taxon>Pseudomonadota</taxon>
        <taxon>Alphaproteobacteria</taxon>
        <taxon>Hyphomicrobiales</taxon>
        <taxon>Devosiaceae</taxon>
        <taxon>Pelagibacterium</taxon>
    </lineage>
</organism>
<evidence type="ECO:0000259" key="1">
    <source>
        <dbReference type="Pfam" id="PF13185"/>
    </source>
</evidence>
<evidence type="ECO:0000313" key="2">
    <source>
        <dbReference type="EMBL" id="SDG26099.1"/>
    </source>
</evidence>
<gene>
    <name evidence="2" type="ORF">SAMN04487974_101705</name>
</gene>
<dbReference type="SUPFAM" id="SSF55781">
    <property type="entry name" value="GAF domain-like"/>
    <property type="match status" value="1"/>
</dbReference>
<reference evidence="2 3" key="1">
    <citation type="submission" date="2016-10" db="EMBL/GenBank/DDBJ databases">
        <authorList>
            <person name="de Groot N.N."/>
        </authorList>
    </citation>
    <scope>NUCLEOTIDE SEQUENCE [LARGE SCALE GENOMIC DNA]</scope>
    <source>
        <strain evidence="2 3">CGMCC 1.10267</strain>
    </source>
</reference>
<keyword evidence="3" id="KW-1185">Reference proteome</keyword>